<dbReference type="RefSeq" id="WP_049640976.1">
    <property type="nucleotide sequence ID" value="NZ_CP113159.1"/>
</dbReference>
<dbReference type="PANTHER" id="PTHR10513:SF35">
    <property type="entry name" value="DEOXYADENOSINE KINASE"/>
    <property type="match status" value="1"/>
</dbReference>
<evidence type="ECO:0000259" key="1">
    <source>
        <dbReference type="Pfam" id="PF01712"/>
    </source>
</evidence>
<dbReference type="InterPro" id="IPR027417">
    <property type="entry name" value="P-loop_NTPase"/>
</dbReference>
<dbReference type="InterPro" id="IPR050566">
    <property type="entry name" value="Deoxyribonucleoside_kinase"/>
</dbReference>
<dbReference type="PANTHER" id="PTHR10513">
    <property type="entry name" value="DEOXYNUCLEOSIDE KINASE"/>
    <property type="match status" value="1"/>
</dbReference>
<keyword evidence="2" id="KW-0418">Kinase</keyword>
<feature type="domain" description="Deoxynucleoside kinase" evidence="1">
    <location>
        <begin position="27"/>
        <end position="167"/>
    </location>
</feature>
<keyword evidence="2" id="KW-0808">Transferase</keyword>
<dbReference type="InterPro" id="IPR031314">
    <property type="entry name" value="DNK_dom"/>
</dbReference>
<gene>
    <name evidence="2" type="ORF">MAY91_03865</name>
</gene>
<dbReference type="Gene3D" id="3.40.50.300">
    <property type="entry name" value="P-loop containing nucleotide triphosphate hydrolases"/>
    <property type="match status" value="1"/>
</dbReference>
<reference evidence="2 3" key="1">
    <citation type="submission" date="2022-02" db="EMBL/GenBank/DDBJ databases">
        <title>Phenotypic, genotypic and serological characterization of Edwardsiella ictaluri from catfish and ornamental fish species.</title>
        <authorList>
            <person name="Rose D."/>
            <person name="Tekedar H.C."/>
            <person name="Waldbieser G.C."/>
            <person name="Aarattuthodi S."/>
            <person name="Griffin M.J."/>
        </authorList>
    </citation>
    <scope>NUCLEOTIDE SEQUENCE [LARGE SCALE GENOMIC DNA]</scope>
    <source>
        <strain evidence="2 3">13 TAL-140 K3</strain>
    </source>
</reference>
<dbReference type="Pfam" id="PF01712">
    <property type="entry name" value="dNK"/>
    <property type="match status" value="1"/>
</dbReference>
<organism evidence="2 3">
    <name type="scientific">Edwardsiella ictaluri</name>
    <dbReference type="NCBI Taxonomy" id="67780"/>
    <lineage>
        <taxon>Bacteria</taxon>
        <taxon>Pseudomonadati</taxon>
        <taxon>Pseudomonadota</taxon>
        <taxon>Gammaproteobacteria</taxon>
        <taxon>Enterobacterales</taxon>
        <taxon>Hafniaceae</taxon>
        <taxon>Edwardsiella</taxon>
    </lineage>
</organism>
<evidence type="ECO:0000313" key="2">
    <source>
        <dbReference type="EMBL" id="WFN97232.1"/>
    </source>
</evidence>
<dbReference type="Proteomes" id="UP001222680">
    <property type="component" value="Chromosome"/>
</dbReference>
<keyword evidence="3" id="KW-1185">Reference proteome</keyword>
<dbReference type="SUPFAM" id="SSF52540">
    <property type="entry name" value="P-loop containing nucleoside triphosphate hydrolases"/>
    <property type="match status" value="1"/>
</dbReference>
<evidence type="ECO:0000313" key="3">
    <source>
        <dbReference type="Proteomes" id="UP001222680"/>
    </source>
</evidence>
<dbReference type="EMBL" id="CP092014">
    <property type="protein sequence ID" value="WFN97232.1"/>
    <property type="molecule type" value="Genomic_DNA"/>
</dbReference>
<sequence>MNRNYLYIDPWSAQYITSPKKRPPIYICLSGNSGAGKSALLKNISSNIYQKDSDTIAIDEKAVHHNLLQYLFDKTEKYGYLLQLNFMIQRSLLIKSWLDKGFNLIMERSHVEDYIFIGFMYKSKYITKEQYDTYMTLWNEINKITPTPDIIIFLDFSVDHSLQNIKNDELKGIRPREFPNPELKEKWITGWFDEYQGFTQNLPRELKENVIIYNKKKTIDELLSEVSNKITEIRNMK</sequence>
<protein>
    <submittedName>
        <fullName evidence="2">Deoxynucleoside kinase</fullName>
    </submittedName>
</protein>
<name>A0ABY8GIU0_EDWIC</name>
<proteinExistence type="predicted"/>
<accession>A0ABY8GIU0</accession>
<dbReference type="GO" id="GO:0016301">
    <property type="term" value="F:kinase activity"/>
    <property type="evidence" value="ECO:0007669"/>
    <property type="project" value="UniProtKB-KW"/>
</dbReference>